<dbReference type="InterPro" id="IPR050277">
    <property type="entry name" value="Sodium:Solute_Symporter"/>
</dbReference>
<feature type="transmembrane region" description="Helical" evidence="14">
    <location>
        <begin position="157"/>
        <end position="176"/>
    </location>
</feature>
<keyword evidence="7 14" id="KW-1133">Transmembrane helix</keyword>
<feature type="transmembrane region" description="Helical" evidence="14">
    <location>
        <begin position="428"/>
        <end position="447"/>
    </location>
</feature>
<dbReference type="OrthoDB" id="9810181at2"/>
<evidence type="ECO:0000256" key="10">
    <source>
        <dbReference type="ARBA" id="ARBA00023136"/>
    </source>
</evidence>
<evidence type="ECO:0000256" key="1">
    <source>
        <dbReference type="ARBA" id="ARBA00004651"/>
    </source>
</evidence>
<reference evidence="15 16" key="1">
    <citation type="submission" date="2016-10" db="EMBL/GenBank/DDBJ databases">
        <authorList>
            <person name="de Groot N.N."/>
        </authorList>
    </citation>
    <scope>NUCLEOTIDE SEQUENCE [LARGE SCALE GENOMIC DNA]</scope>
    <source>
        <strain evidence="15 16">743A</strain>
    </source>
</reference>
<keyword evidence="6" id="KW-0769">Symport</keyword>
<keyword evidence="10 14" id="KW-0472">Membrane</keyword>
<keyword evidence="3" id="KW-0813">Transport</keyword>
<evidence type="ECO:0000313" key="15">
    <source>
        <dbReference type="EMBL" id="SFS02123.1"/>
    </source>
</evidence>
<dbReference type="PANTHER" id="PTHR48086">
    <property type="entry name" value="SODIUM/PROLINE SYMPORTER-RELATED"/>
    <property type="match status" value="1"/>
</dbReference>
<feature type="transmembrane region" description="Helical" evidence="14">
    <location>
        <begin position="402"/>
        <end position="421"/>
    </location>
</feature>
<keyword evidence="11" id="KW-0739">Sodium transport</keyword>
<accession>A0A1I6LFA1</accession>
<feature type="transmembrane region" description="Helical" evidence="14">
    <location>
        <begin position="264"/>
        <end position="286"/>
    </location>
</feature>
<dbReference type="RefSeq" id="WP_092563143.1">
    <property type="nucleotide sequence ID" value="NZ_FOYZ01000016.1"/>
</dbReference>
<evidence type="ECO:0000256" key="7">
    <source>
        <dbReference type="ARBA" id="ARBA00022989"/>
    </source>
</evidence>
<feature type="transmembrane region" description="Helical" evidence="14">
    <location>
        <begin position="325"/>
        <end position="350"/>
    </location>
</feature>
<dbReference type="STRING" id="37658.SAMN05661086_03253"/>
<dbReference type="GO" id="GO:0015824">
    <property type="term" value="P:proline transport"/>
    <property type="evidence" value="ECO:0007669"/>
    <property type="project" value="TreeGrafter"/>
</dbReference>
<dbReference type="GO" id="GO:0005886">
    <property type="term" value="C:plasma membrane"/>
    <property type="evidence" value="ECO:0007669"/>
    <property type="project" value="UniProtKB-SubCell"/>
</dbReference>
<gene>
    <name evidence="15" type="ORF">SAMN05661086_03253</name>
</gene>
<evidence type="ECO:0000256" key="8">
    <source>
        <dbReference type="ARBA" id="ARBA00023053"/>
    </source>
</evidence>
<keyword evidence="16" id="KW-1185">Reference proteome</keyword>
<feature type="transmembrane region" description="Helical" evidence="14">
    <location>
        <begin position="371"/>
        <end position="390"/>
    </location>
</feature>
<feature type="transmembrane region" description="Helical" evidence="14">
    <location>
        <begin position="453"/>
        <end position="475"/>
    </location>
</feature>
<dbReference type="Proteomes" id="UP000199659">
    <property type="component" value="Unassembled WGS sequence"/>
</dbReference>
<dbReference type="Pfam" id="PF00474">
    <property type="entry name" value="SSF"/>
    <property type="match status" value="1"/>
</dbReference>
<evidence type="ECO:0000256" key="3">
    <source>
        <dbReference type="ARBA" id="ARBA00022448"/>
    </source>
</evidence>
<evidence type="ECO:0000313" key="16">
    <source>
        <dbReference type="Proteomes" id="UP000199659"/>
    </source>
</evidence>
<feature type="transmembrane region" description="Helical" evidence="14">
    <location>
        <begin position="68"/>
        <end position="88"/>
    </location>
</feature>
<proteinExistence type="inferred from homology"/>
<keyword evidence="4" id="KW-1003">Cell membrane</keyword>
<evidence type="ECO:0000256" key="13">
    <source>
        <dbReference type="RuleBase" id="RU362091"/>
    </source>
</evidence>
<feature type="transmembrane region" description="Helical" evidence="14">
    <location>
        <begin position="183"/>
        <end position="201"/>
    </location>
</feature>
<organism evidence="15 16">
    <name type="scientific">Anaeromicropila populeti</name>
    <dbReference type="NCBI Taxonomy" id="37658"/>
    <lineage>
        <taxon>Bacteria</taxon>
        <taxon>Bacillati</taxon>
        <taxon>Bacillota</taxon>
        <taxon>Clostridia</taxon>
        <taxon>Lachnospirales</taxon>
        <taxon>Lachnospiraceae</taxon>
        <taxon>Anaeromicropila</taxon>
    </lineage>
</organism>
<evidence type="ECO:0000256" key="14">
    <source>
        <dbReference type="SAM" id="Phobius"/>
    </source>
</evidence>
<evidence type="ECO:0000256" key="6">
    <source>
        <dbReference type="ARBA" id="ARBA00022847"/>
    </source>
</evidence>
<dbReference type="AlphaFoldDB" id="A0A1I6LFA1"/>
<dbReference type="EMBL" id="FOYZ01000016">
    <property type="protein sequence ID" value="SFS02123.1"/>
    <property type="molecule type" value="Genomic_DNA"/>
</dbReference>
<comment type="subcellular location">
    <subcellularLocation>
        <location evidence="1">Cell membrane</location>
        <topology evidence="1">Multi-pass membrane protein</topology>
    </subcellularLocation>
</comment>
<dbReference type="GO" id="GO:0005298">
    <property type="term" value="F:proline:sodium symporter activity"/>
    <property type="evidence" value="ECO:0007669"/>
    <property type="project" value="TreeGrafter"/>
</dbReference>
<dbReference type="PANTHER" id="PTHR48086:SF3">
    <property type="entry name" value="SODIUM_PROLINE SYMPORTER"/>
    <property type="match status" value="1"/>
</dbReference>
<dbReference type="PROSITE" id="PS50283">
    <property type="entry name" value="NA_SOLUT_SYMP_3"/>
    <property type="match status" value="1"/>
</dbReference>
<dbReference type="InterPro" id="IPR001734">
    <property type="entry name" value="Na/solute_symporter"/>
</dbReference>
<name>A0A1I6LFA1_9FIRM</name>
<keyword evidence="8" id="KW-0915">Sodium</keyword>
<sequence length="491" mass="53191">MEYIICLVVYLAVMVGVSLYARRRTSSVTDFALGGRSIPPWMSAFSYGTAYFSAVILIGHAGKNGWTFGMSAFWVVFGNSIIGTYLAWKVLGKRTREMTQRLEAATMPQFIAIRYKDQKLRSVTSFIIFVFLVPYAASVYKGLGFLFQLTFGIDEKVIMLIMTVVTAFYLVLGGFLAASIADFIQGVIMIIGIVLLVFYILSNDHVGGLVNGMESLKAINPDLVAPITKNTAIPLVSLVLMTSLGTWGLPQMVSKFYTIKSEKFISTAAVVSTMFALIVTIGAYTMGSMSRLILNNTAPANDNGGIVYDKIIPMVLNTDGIMPTVVLAVLLIVILAASMSTLASIVLASSTTFVMDLVKPLAKDKLNEKHTVLLLRICCLCFVAAAYILAMGNSPILNLNALSWGVVSGTLLAPYLIGLYWKRATKAGVYASMLTAVLIMMSAVVTAGLNSPYITTFSASAMIVPNVVLIIVSLATKKLDESHITYIFNKK</sequence>
<evidence type="ECO:0000256" key="4">
    <source>
        <dbReference type="ARBA" id="ARBA00022475"/>
    </source>
</evidence>
<keyword evidence="9" id="KW-0406">Ion transport</keyword>
<evidence type="ECO:0000256" key="2">
    <source>
        <dbReference type="ARBA" id="ARBA00006434"/>
    </source>
</evidence>
<evidence type="ECO:0000256" key="9">
    <source>
        <dbReference type="ARBA" id="ARBA00023065"/>
    </source>
</evidence>
<protein>
    <submittedName>
        <fullName evidence="15">Sodium/proline symporter</fullName>
    </submittedName>
</protein>
<keyword evidence="5 14" id="KW-0812">Transmembrane</keyword>
<dbReference type="Gene3D" id="1.20.1730.10">
    <property type="entry name" value="Sodium/glucose cotransporter"/>
    <property type="match status" value="1"/>
</dbReference>
<comment type="catalytic activity">
    <reaction evidence="12">
        <text>L-proline(in) + Na(+)(in) = L-proline(out) + Na(+)(out)</text>
        <dbReference type="Rhea" id="RHEA:28967"/>
        <dbReference type="ChEBI" id="CHEBI:29101"/>
        <dbReference type="ChEBI" id="CHEBI:60039"/>
    </reaction>
</comment>
<dbReference type="InterPro" id="IPR038377">
    <property type="entry name" value="Na/Glc_symporter_sf"/>
</dbReference>
<feature type="transmembrane region" description="Helical" evidence="14">
    <location>
        <begin position="44"/>
        <end position="62"/>
    </location>
</feature>
<feature type="transmembrane region" description="Helical" evidence="14">
    <location>
        <begin position="232"/>
        <end position="252"/>
    </location>
</feature>
<comment type="similarity">
    <text evidence="2 13">Belongs to the sodium:solute symporter (SSF) (TC 2.A.21) family.</text>
</comment>
<evidence type="ECO:0000256" key="11">
    <source>
        <dbReference type="ARBA" id="ARBA00023201"/>
    </source>
</evidence>
<feature type="transmembrane region" description="Helical" evidence="14">
    <location>
        <begin position="120"/>
        <end position="137"/>
    </location>
</feature>
<dbReference type="GO" id="GO:0015193">
    <property type="term" value="F:L-proline transmembrane transporter activity"/>
    <property type="evidence" value="ECO:0007669"/>
    <property type="project" value="TreeGrafter"/>
</dbReference>
<evidence type="ECO:0000256" key="12">
    <source>
        <dbReference type="ARBA" id="ARBA00033708"/>
    </source>
</evidence>
<feature type="transmembrane region" description="Helical" evidence="14">
    <location>
        <begin position="6"/>
        <end position="23"/>
    </location>
</feature>
<evidence type="ECO:0000256" key="5">
    <source>
        <dbReference type="ARBA" id="ARBA00022692"/>
    </source>
</evidence>